<dbReference type="KEGG" id="cuh:BJN34_18905"/>
<evidence type="ECO:0000313" key="10">
    <source>
        <dbReference type="Proteomes" id="UP000189627"/>
    </source>
</evidence>
<keyword evidence="2" id="KW-1003">Cell membrane</keyword>
<protein>
    <submittedName>
        <fullName evidence="9">General secretion pathway protein GspJ</fullName>
    </submittedName>
</protein>
<dbReference type="EMBL" id="CP017757">
    <property type="protein sequence ID" value="AQV95945.1"/>
    <property type="molecule type" value="Genomic_DNA"/>
</dbReference>
<dbReference type="AlphaFoldDB" id="A0A1U9UUV6"/>
<evidence type="ECO:0000256" key="1">
    <source>
        <dbReference type="ARBA" id="ARBA00004377"/>
    </source>
</evidence>
<evidence type="ECO:0000256" key="2">
    <source>
        <dbReference type="ARBA" id="ARBA00022475"/>
    </source>
</evidence>
<dbReference type="RefSeq" id="WP_078198189.1">
    <property type="nucleotide sequence ID" value="NZ_CP017757.2"/>
</dbReference>
<dbReference type="PANTHER" id="PTHR39583:SF2">
    <property type="entry name" value="TYPE II SECRETION SYSTEM PROTEIN J"/>
    <property type="match status" value="1"/>
</dbReference>
<name>A0A1U9UUV6_CUPNE</name>
<keyword evidence="5 8" id="KW-0812">Transmembrane</keyword>
<dbReference type="PROSITE" id="PS00409">
    <property type="entry name" value="PROKAR_NTER_METHYL"/>
    <property type="match status" value="1"/>
</dbReference>
<accession>A0A1U9UUV6</accession>
<dbReference type="PANTHER" id="PTHR39583">
    <property type="entry name" value="TYPE II SECRETION SYSTEM PROTEIN J-RELATED"/>
    <property type="match status" value="1"/>
</dbReference>
<reference evidence="10" key="1">
    <citation type="submission" date="2017-02" db="EMBL/GenBank/DDBJ databases">
        <title>Complete genome sequence of Cupriavidus necator strain NH9, a 3-chlorobenzoate degrader.</title>
        <authorList>
            <person name="Moriuchi R."/>
            <person name="Dohra H."/>
            <person name="Ogawa N."/>
        </authorList>
    </citation>
    <scope>NUCLEOTIDE SEQUENCE [LARGE SCALE GENOMIC DNA]</scope>
    <source>
        <strain evidence="10">NH9</strain>
    </source>
</reference>
<evidence type="ECO:0000256" key="3">
    <source>
        <dbReference type="ARBA" id="ARBA00022481"/>
    </source>
</evidence>
<keyword evidence="6 8" id="KW-1133">Transmembrane helix</keyword>
<evidence type="ECO:0000256" key="8">
    <source>
        <dbReference type="SAM" id="Phobius"/>
    </source>
</evidence>
<proteinExistence type="predicted"/>
<dbReference type="InterPro" id="IPR012902">
    <property type="entry name" value="N_methyl_site"/>
</dbReference>
<gene>
    <name evidence="9" type="ORF">BJN34_18905</name>
</gene>
<organism evidence="9 10">
    <name type="scientific">Cupriavidus necator</name>
    <name type="common">Alcaligenes eutrophus</name>
    <name type="synonym">Ralstonia eutropha</name>
    <dbReference type="NCBI Taxonomy" id="106590"/>
    <lineage>
        <taxon>Bacteria</taxon>
        <taxon>Pseudomonadati</taxon>
        <taxon>Pseudomonadota</taxon>
        <taxon>Betaproteobacteria</taxon>
        <taxon>Burkholderiales</taxon>
        <taxon>Burkholderiaceae</taxon>
        <taxon>Cupriavidus</taxon>
    </lineage>
</organism>
<dbReference type="GO" id="GO:0005886">
    <property type="term" value="C:plasma membrane"/>
    <property type="evidence" value="ECO:0007669"/>
    <property type="project" value="UniProtKB-SubCell"/>
</dbReference>
<dbReference type="GO" id="GO:0015628">
    <property type="term" value="P:protein secretion by the type II secretion system"/>
    <property type="evidence" value="ECO:0007669"/>
    <property type="project" value="TreeGrafter"/>
</dbReference>
<dbReference type="Proteomes" id="UP000189627">
    <property type="component" value="Chromosome 1"/>
</dbReference>
<keyword evidence="7 8" id="KW-0472">Membrane</keyword>
<dbReference type="InterPro" id="IPR051621">
    <property type="entry name" value="T2SS_protein_J"/>
</dbReference>
<comment type="subcellular location">
    <subcellularLocation>
        <location evidence="1">Cell inner membrane</location>
        <topology evidence="1">Single-pass membrane protein</topology>
    </subcellularLocation>
</comment>
<keyword evidence="3" id="KW-0488">Methylation</keyword>
<evidence type="ECO:0000256" key="7">
    <source>
        <dbReference type="ARBA" id="ARBA00023136"/>
    </source>
</evidence>
<sequence length="235" mass="25296">MKPATCSERRRGRKFAGGFTLLEMLVAITLLAVMAVIGWRALDSLTRSRERLTDHDLRLDALKVLYGQLQADCEHLASPALLQASPVEIGQNRVLLVRDRRDEGQPPTWQALSYQLDGNTLVRVAAPPVDSRAALQSSLLALRQGGGNGAQVRRVLADVDSMSARAWVEPGGWQIDSNRIRNALFSGNAASAVAASAAGAALPNTAVRAVELTIFARMGDGDTPRQFQKICVTGL</sequence>
<evidence type="ECO:0000256" key="6">
    <source>
        <dbReference type="ARBA" id="ARBA00022989"/>
    </source>
</evidence>
<dbReference type="Pfam" id="PF07963">
    <property type="entry name" value="N_methyl"/>
    <property type="match status" value="1"/>
</dbReference>
<evidence type="ECO:0000313" key="9">
    <source>
        <dbReference type="EMBL" id="AQV95945.1"/>
    </source>
</evidence>
<evidence type="ECO:0000256" key="4">
    <source>
        <dbReference type="ARBA" id="ARBA00022519"/>
    </source>
</evidence>
<evidence type="ECO:0000256" key="5">
    <source>
        <dbReference type="ARBA" id="ARBA00022692"/>
    </source>
</evidence>
<keyword evidence="4" id="KW-0997">Cell inner membrane</keyword>
<dbReference type="InterPro" id="IPR045584">
    <property type="entry name" value="Pilin-like"/>
</dbReference>
<dbReference type="NCBIfam" id="TIGR02532">
    <property type="entry name" value="IV_pilin_GFxxxE"/>
    <property type="match status" value="1"/>
</dbReference>
<feature type="transmembrane region" description="Helical" evidence="8">
    <location>
        <begin position="21"/>
        <end position="42"/>
    </location>
</feature>
<dbReference type="OrthoDB" id="9029037at2"/>
<dbReference type="SUPFAM" id="SSF54523">
    <property type="entry name" value="Pili subunits"/>
    <property type="match status" value="1"/>
</dbReference>